<dbReference type="EMBL" id="MU866019">
    <property type="protein sequence ID" value="KAK4442346.1"/>
    <property type="molecule type" value="Genomic_DNA"/>
</dbReference>
<proteinExistence type="predicted"/>
<evidence type="ECO:0000256" key="1">
    <source>
        <dbReference type="SAM" id="MobiDB-lite"/>
    </source>
</evidence>
<dbReference type="Proteomes" id="UP001321760">
    <property type="component" value="Unassembled WGS sequence"/>
</dbReference>
<evidence type="ECO:0000256" key="2">
    <source>
        <dbReference type="SAM" id="SignalP"/>
    </source>
</evidence>
<reference evidence="4" key="1">
    <citation type="journal article" date="2023" name="Mol. Phylogenet. Evol.">
        <title>Genome-scale phylogeny and comparative genomics of the fungal order Sordariales.</title>
        <authorList>
            <person name="Hensen N."/>
            <person name="Bonometti L."/>
            <person name="Westerberg I."/>
            <person name="Brannstrom I.O."/>
            <person name="Guillou S."/>
            <person name="Cros-Aarteil S."/>
            <person name="Calhoun S."/>
            <person name="Haridas S."/>
            <person name="Kuo A."/>
            <person name="Mondo S."/>
            <person name="Pangilinan J."/>
            <person name="Riley R."/>
            <person name="LaButti K."/>
            <person name="Andreopoulos B."/>
            <person name="Lipzen A."/>
            <person name="Chen C."/>
            <person name="Yan M."/>
            <person name="Daum C."/>
            <person name="Ng V."/>
            <person name="Clum A."/>
            <person name="Steindorff A."/>
            <person name="Ohm R.A."/>
            <person name="Martin F."/>
            <person name="Silar P."/>
            <person name="Natvig D.O."/>
            <person name="Lalanne C."/>
            <person name="Gautier V."/>
            <person name="Ament-Velasquez S.L."/>
            <person name="Kruys A."/>
            <person name="Hutchinson M.I."/>
            <person name="Powell A.J."/>
            <person name="Barry K."/>
            <person name="Miller A.N."/>
            <person name="Grigoriev I.V."/>
            <person name="Debuchy R."/>
            <person name="Gladieux P."/>
            <person name="Hiltunen Thoren M."/>
            <person name="Johannesson H."/>
        </authorList>
    </citation>
    <scope>NUCLEOTIDE SEQUENCE</scope>
    <source>
        <strain evidence="4">PSN243</strain>
    </source>
</reference>
<feature type="chain" id="PRO_5043855105" description="Cell wall mannoprotein PIR1-like C-terminal domain-containing protein" evidence="2">
    <location>
        <begin position="22"/>
        <end position="284"/>
    </location>
</feature>
<evidence type="ECO:0000313" key="5">
    <source>
        <dbReference type="Proteomes" id="UP001321760"/>
    </source>
</evidence>
<dbReference type="InterPro" id="IPR054508">
    <property type="entry name" value="PIR1-like_C"/>
</dbReference>
<dbReference type="AlphaFoldDB" id="A0AAV9FYX5"/>
<organism evidence="4 5">
    <name type="scientific">Podospora aff. communis PSN243</name>
    <dbReference type="NCBI Taxonomy" id="3040156"/>
    <lineage>
        <taxon>Eukaryota</taxon>
        <taxon>Fungi</taxon>
        <taxon>Dikarya</taxon>
        <taxon>Ascomycota</taxon>
        <taxon>Pezizomycotina</taxon>
        <taxon>Sordariomycetes</taxon>
        <taxon>Sordariomycetidae</taxon>
        <taxon>Sordariales</taxon>
        <taxon>Podosporaceae</taxon>
        <taxon>Podospora</taxon>
    </lineage>
</organism>
<feature type="domain" description="Cell wall mannoprotein PIR1-like C-terminal" evidence="3">
    <location>
        <begin position="71"/>
        <end position="145"/>
    </location>
</feature>
<evidence type="ECO:0000259" key="3">
    <source>
        <dbReference type="Pfam" id="PF22799"/>
    </source>
</evidence>
<feature type="signal peptide" evidence="2">
    <location>
        <begin position="1"/>
        <end position="21"/>
    </location>
</feature>
<sequence>MATLTHLLWALTPLLTPITTATTTTNPNCCNFTLSTPTGPFSCPAGELLDGQIRLNGTYPPSTFCIDPTAGTITNARHFGCIVTEPPTTQFQCDEGKPPTPGFSIGANNTLLYQNSSRFYVCPATDTEYNIYIDPDFGQEKCFPVVLQTDGCGTESCPAVGPRETVWMTEWATRTERYMITETWTSLVGCSTGEGVPTGKPTGRPPCKGGKGGCQQGNGTAPSTGGPVWTNDTFAVPVPVRTGAGGEGTGVVVPPGVTSVVSVGGPGETGVAGEGVGRRWWGRG</sequence>
<feature type="region of interest" description="Disordered" evidence="1">
    <location>
        <begin position="195"/>
        <end position="229"/>
    </location>
</feature>
<dbReference type="Pfam" id="PF22799">
    <property type="entry name" value="PIR1-like_C"/>
    <property type="match status" value="1"/>
</dbReference>
<gene>
    <name evidence="4" type="ORF">QBC34DRAFT_313278</name>
</gene>
<reference evidence="4" key="2">
    <citation type="submission" date="2023-05" db="EMBL/GenBank/DDBJ databases">
        <authorList>
            <consortium name="Lawrence Berkeley National Laboratory"/>
            <person name="Steindorff A."/>
            <person name="Hensen N."/>
            <person name="Bonometti L."/>
            <person name="Westerberg I."/>
            <person name="Brannstrom I.O."/>
            <person name="Guillou S."/>
            <person name="Cros-Aarteil S."/>
            <person name="Calhoun S."/>
            <person name="Haridas S."/>
            <person name="Kuo A."/>
            <person name="Mondo S."/>
            <person name="Pangilinan J."/>
            <person name="Riley R."/>
            <person name="Labutti K."/>
            <person name="Andreopoulos B."/>
            <person name="Lipzen A."/>
            <person name="Chen C."/>
            <person name="Yanf M."/>
            <person name="Daum C."/>
            <person name="Ng V."/>
            <person name="Clum A."/>
            <person name="Ohm R."/>
            <person name="Martin F."/>
            <person name="Silar P."/>
            <person name="Natvig D."/>
            <person name="Lalanne C."/>
            <person name="Gautier V."/>
            <person name="Ament-Velasquez S.L."/>
            <person name="Kruys A."/>
            <person name="Hutchinson M.I."/>
            <person name="Powell A.J."/>
            <person name="Barry K."/>
            <person name="Miller A.N."/>
            <person name="Grigoriev I.V."/>
            <person name="Debuchy R."/>
            <person name="Gladieux P."/>
            <person name="Thoren M.H."/>
            <person name="Johannesson H."/>
        </authorList>
    </citation>
    <scope>NUCLEOTIDE SEQUENCE</scope>
    <source>
        <strain evidence="4">PSN243</strain>
    </source>
</reference>
<keyword evidence="2" id="KW-0732">Signal</keyword>
<name>A0AAV9FYX5_9PEZI</name>
<accession>A0AAV9FYX5</accession>
<keyword evidence="5" id="KW-1185">Reference proteome</keyword>
<dbReference type="PANTHER" id="PTHR39613">
    <property type="entry name" value="ANCHORED CELL WALL PROTEIN, PUTATIVE (AFU_ORTHOLOGUE AFUA_4G08960)-RELATED"/>
    <property type="match status" value="1"/>
</dbReference>
<comment type="caution">
    <text evidence="4">The sequence shown here is derived from an EMBL/GenBank/DDBJ whole genome shotgun (WGS) entry which is preliminary data.</text>
</comment>
<protein>
    <recommendedName>
        <fullName evidence="3">Cell wall mannoprotein PIR1-like C-terminal domain-containing protein</fullName>
    </recommendedName>
</protein>
<dbReference type="PANTHER" id="PTHR39613:SF1">
    <property type="entry name" value="ANCHORED CELL WALL PROTEIN, PUTATIVE (AFU_ORTHOLOGUE AFUA_4G08960)-RELATED"/>
    <property type="match status" value="1"/>
</dbReference>
<feature type="compositionally biased region" description="Low complexity" evidence="1">
    <location>
        <begin position="197"/>
        <end position="208"/>
    </location>
</feature>
<evidence type="ECO:0000313" key="4">
    <source>
        <dbReference type="EMBL" id="KAK4442346.1"/>
    </source>
</evidence>